<keyword evidence="12" id="KW-1185">Reference proteome</keyword>
<dbReference type="EMBL" id="CP097509">
    <property type="protein sequence ID" value="URE21887.1"/>
    <property type="molecule type" value="Genomic_DNA"/>
</dbReference>
<feature type="compositionally biased region" description="Basic and acidic residues" evidence="10">
    <location>
        <begin position="199"/>
        <end position="212"/>
    </location>
</feature>
<accession>A0A9E7H126</accession>
<organism evidence="11 12">
    <name type="scientific">Musa troglodytarum</name>
    <name type="common">fe'i banana</name>
    <dbReference type="NCBI Taxonomy" id="320322"/>
    <lineage>
        <taxon>Eukaryota</taxon>
        <taxon>Viridiplantae</taxon>
        <taxon>Streptophyta</taxon>
        <taxon>Embryophyta</taxon>
        <taxon>Tracheophyta</taxon>
        <taxon>Spermatophyta</taxon>
        <taxon>Magnoliopsida</taxon>
        <taxon>Liliopsida</taxon>
        <taxon>Zingiberales</taxon>
        <taxon>Musaceae</taxon>
        <taxon>Musa</taxon>
    </lineage>
</organism>
<feature type="compositionally biased region" description="Pro residues" evidence="10">
    <location>
        <begin position="60"/>
        <end position="71"/>
    </location>
</feature>
<feature type="region of interest" description="Disordered" evidence="10">
    <location>
        <begin position="376"/>
        <end position="442"/>
    </location>
</feature>
<evidence type="ECO:0000256" key="10">
    <source>
        <dbReference type="SAM" id="MobiDB-lite"/>
    </source>
</evidence>
<dbReference type="GO" id="GO:0005829">
    <property type="term" value="C:cytosol"/>
    <property type="evidence" value="ECO:0007669"/>
    <property type="project" value="UniProtKB-SubCell"/>
</dbReference>
<dbReference type="PANTHER" id="PTHR10233">
    <property type="entry name" value="TRANSLATION INITIATION FACTOR EIF-2B"/>
    <property type="match status" value="1"/>
</dbReference>
<evidence type="ECO:0000256" key="4">
    <source>
        <dbReference type="ARBA" id="ARBA00022540"/>
    </source>
</evidence>
<dbReference type="Pfam" id="PF01008">
    <property type="entry name" value="IF-2B"/>
    <property type="match status" value="1"/>
</dbReference>
<evidence type="ECO:0000256" key="5">
    <source>
        <dbReference type="ARBA" id="ARBA00022917"/>
    </source>
</evidence>
<dbReference type="SUPFAM" id="SSF100950">
    <property type="entry name" value="NagB/RpiA/CoA transferase-like"/>
    <property type="match status" value="1"/>
</dbReference>
<gene>
    <name evidence="11" type="ORF">MUK42_10629</name>
</gene>
<dbReference type="PANTHER" id="PTHR10233:SF14">
    <property type="entry name" value="TRANSLATION INITIATION FACTOR EIF-2B SUBUNIT DELTA"/>
    <property type="match status" value="1"/>
</dbReference>
<dbReference type="InterPro" id="IPR037171">
    <property type="entry name" value="NagB/RpiA_transferase-like"/>
</dbReference>
<dbReference type="AlphaFoldDB" id="A0A9E7H126"/>
<proteinExistence type="inferred from homology"/>
<feature type="compositionally biased region" description="Basic and acidic residues" evidence="10">
    <location>
        <begin position="1"/>
        <end position="15"/>
    </location>
</feature>
<evidence type="ECO:0000313" key="12">
    <source>
        <dbReference type="Proteomes" id="UP001055439"/>
    </source>
</evidence>
<comment type="subunit">
    <text evidence="8">Component of the translation initiation factor 2B (eIF2B) complex which is a heterodecamer of two sets of five different subunits: alpha, beta, gamma, delta and epsilon. Subunits alpha, beta and delta comprise a regulatory subcomplex and subunits epsilon and gamma comprise a catalytic subcomplex. Within the complex, the hexameric regulatory complex resides at the center, with the two heterodimeric catalytic subcomplexes bound on opposite sides.</text>
</comment>
<evidence type="ECO:0000313" key="11">
    <source>
        <dbReference type="EMBL" id="URE21887.1"/>
    </source>
</evidence>
<feature type="compositionally biased region" description="Basic and acidic residues" evidence="10">
    <location>
        <begin position="420"/>
        <end position="442"/>
    </location>
</feature>
<evidence type="ECO:0000256" key="1">
    <source>
        <dbReference type="ARBA" id="ARBA00004514"/>
    </source>
</evidence>
<protein>
    <recommendedName>
        <fullName evidence="6">Translation initiation factor eIF2B subunit delta</fullName>
    </recommendedName>
    <alternativeName>
        <fullName evidence="7">eIF2B GDP-GTP exchange factor subunit delta</fullName>
    </alternativeName>
</protein>
<evidence type="ECO:0000256" key="7">
    <source>
        <dbReference type="ARBA" id="ARBA00044356"/>
    </source>
</evidence>
<sequence length="893" mass="97205">MDNRRPSRTVSDPKVRQVGFVTPGAAPPARYLSEVPTTAAASSPPSGEPAPPAISISPVMIPPPRHSPSPSAPLAVPNPARRESLQIQVGGYNPPEVLLGSPPLTSPSSRMDDTVSQFSEDPSMSPCDGRSGAAKVAPSFPGSSGEMMVMKAGTVGGGSNTPKSSWTTASVAKTRPGIQEKEREAFVGTQNDGAGASKTLKEKTTKAERRALQEAQRAAKAAAKESGKELSGTPQSVGLLLNPKVVPWLSHPAAVLPHVKLPPVFALAGRDCSAVAKAETGGDSAGASKVPGGYHEYIDVIARGNACYIVDISLVVEFKITRVIRGASMHVPSWRWREYMHAKWFSSYGRTGGNMLTEEGAVWVVGEATRAQRSRVGRAGVKLSAAPGGAVPANTKQGKVVKSPAQKKDGPQVANPSVSSEKKVVDRPPEKDRKKDIPPPRMQFDDIHRVEKAKRRALVYQFEAKNRVELFRHLPQYIHGTQFPDLETKFFQLDPMHPSVYKVGLQYLSGNISGGNARCIAMFLAFREAIRDYSTPPEKALVRDLTAKISSYVSFLIECRPLSISMGNAIRFLKNRIAKLPDTMPESEVKSSLQSDIDRFINEKIVIADKVIIRHAVTKIRDGDVLLTYGSPCVVEMLLVYAHEVGKQFRVVIVDSRPKLEGQALLHRLVAKGISCTYTHVNAISYIMHEVTRVFLGAASVLSNGTVYSRVGTACVAMVANAFQVPVLICCEAYKFHERVQLDSICSNELGDPDVISKVPGRKDLNHLDNWADTENLQLLNLTYDATPSDFVSMIITDYGMCASHRARIPQGELMDLEASSFQLPMQFIFTDPAETPQRSAKALSFKQDHRLQKNSGRVLQNCCPLEKGFLSVYVSSSFDTMVHRMSDPTLAF</sequence>
<dbReference type="OrthoDB" id="10254737at2759"/>
<keyword evidence="3" id="KW-0963">Cytoplasm</keyword>
<comment type="similarity">
    <text evidence="2 9">Belongs to the eIF-2B alpha/beta/delta subunits family.</text>
</comment>
<keyword evidence="4 11" id="KW-0396">Initiation factor</keyword>
<keyword evidence="5" id="KW-0648">Protein biosynthesis</keyword>
<comment type="subcellular location">
    <subcellularLocation>
        <location evidence="1">Cytoplasm</location>
        <location evidence="1">Cytosol</location>
    </subcellularLocation>
</comment>
<evidence type="ECO:0000256" key="3">
    <source>
        <dbReference type="ARBA" id="ARBA00022490"/>
    </source>
</evidence>
<evidence type="ECO:0000256" key="6">
    <source>
        <dbReference type="ARBA" id="ARBA00044147"/>
    </source>
</evidence>
<evidence type="ECO:0000256" key="8">
    <source>
        <dbReference type="ARBA" id="ARBA00046432"/>
    </source>
</evidence>
<dbReference type="InterPro" id="IPR000649">
    <property type="entry name" value="IF-2B-related"/>
</dbReference>
<dbReference type="Gene3D" id="3.40.50.10470">
    <property type="entry name" value="Translation initiation factor eif-2b, domain 2"/>
    <property type="match status" value="1"/>
</dbReference>
<feature type="region of interest" description="Disordered" evidence="10">
    <location>
        <begin position="189"/>
        <end position="234"/>
    </location>
</feature>
<reference evidence="11" key="1">
    <citation type="submission" date="2022-05" db="EMBL/GenBank/DDBJ databases">
        <title>The Musa troglodytarum L. genome provides insights into the mechanism of non-climacteric behaviour and enrichment of carotenoids.</title>
        <authorList>
            <person name="Wang J."/>
        </authorList>
    </citation>
    <scope>NUCLEOTIDE SEQUENCE</scope>
    <source>
        <tissue evidence="11">Leaf</tissue>
    </source>
</reference>
<dbReference type="GO" id="GO:0003743">
    <property type="term" value="F:translation initiation factor activity"/>
    <property type="evidence" value="ECO:0007669"/>
    <property type="project" value="UniProtKB-KW"/>
</dbReference>
<name>A0A9E7H126_9LILI</name>
<feature type="compositionally biased region" description="Low complexity" evidence="10">
    <location>
        <begin position="98"/>
        <end position="109"/>
    </location>
</feature>
<dbReference type="InterPro" id="IPR042529">
    <property type="entry name" value="IF_2B-like_C"/>
</dbReference>
<feature type="region of interest" description="Disordered" evidence="10">
    <location>
        <begin position="1"/>
        <end position="142"/>
    </location>
</feature>
<evidence type="ECO:0000256" key="9">
    <source>
        <dbReference type="RuleBase" id="RU003814"/>
    </source>
</evidence>
<evidence type="ECO:0000256" key="2">
    <source>
        <dbReference type="ARBA" id="ARBA00007251"/>
    </source>
</evidence>
<dbReference type="Proteomes" id="UP001055439">
    <property type="component" value="Chromosome 7"/>
</dbReference>